<dbReference type="PROSITE" id="PS51063">
    <property type="entry name" value="HTH_CRP_2"/>
    <property type="match status" value="1"/>
</dbReference>
<geneLocation type="chloroplast" evidence="5"/>
<feature type="domain" description="HTH crp-type" evidence="4">
    <location>
        <begin position="132"/>
        <end position="206"/>
    </location>
</feature>
<dbReference type="SUPFAM" id="SSF46785">
    <property type="entry name" value="Winged helix' DNA-binding domain"/>
    <property type="match status" value="1"/>
</dbReference>
<dbReference type="EMBL" id="MF101431">
    <property type="protein sequence ID" value="ARW64240.1"/>
    <property type="molecule type" value="Genomic_DNA"/>
</dbReference>
<keyword evidence="1" id="KW-0805">Transcription regulation</keyword>
<reference evidence="5" key="1">
    <citation type="journal article" date="2017" name="J. Phycol.">
        <title>Analysis of chloroplast genomes and a supermatrix inform reclassification of the Rhodomelaceae (Rhodophyta).</title>
        <authorList>
            <person name="Diaz-Tapia P."/>
            <person name="Maggs C.A."/>
            <person name="West J.A."/>
            <person name="Verbruggen H."/>
        </authorList>
    </citation>
    <scope>NUCLEOTIDE SEQUENCE</scope>
    <source>
        <strain evidence="5">PD745</strain>
    </source>
</reference>
<dbReference type="InterPro" id="IPR018490">
    <property type="entry name" value="cNMP-bd_dom_sf"/>
</dbReference>
<evidence type="ECO:0000256" key="3">
    <source>
        <dbReference type="ARBA" id="ARBA00023163"/>
    </source>
</evidence>
<evidence type="ECO:0000259" key="4">
    <source>
        <dbReference type="PROSITE" id="PS51063"/>
    </source>
</evidence>
<dbReference type="InterPro" id="IPR012318">
    <property type="entry name" value="HTH_CRP"/>
</dbReference>
<evidence type="ECO:0000256" key="2">
    <source>
        <dbReference type="ARBA" id="ARBA00023125"/>
    </source>
</evidence>
<accession>A0A1Z1MDY3</accession>
<dbReference type="Pfam" id="PF13545">
    <property type="entry name" value="HTH_Crp_2"/>
    <property type="match status" value="1"/>
</dbReference>
<protein>
    <submittedName>
        <fullName evidence="5">Global nitrogen transcriptional regulator</fullName>
    </submittedName>
</protein>
<dbReference type="GO" id="GO:0003677">
    <property type="term" value="F:DNA binding"/>
    <property type="evidence" value="ECO:0007669"/>
    <property type="project" value="UniProtKB-KW"/>
</dbReference>
<keyword evidence="3" id="KW-0804">Transcription</keyword>
<dbReference type="InterPro" id="IPR036390">
    <property type="entry name" value="WH_DNA-bd_sf"/>
</dbReference>
<gene>
    <name evidence="5" type="primary">ntcA</name>
</gene>
<dbReference type="AlphaFoldDB" id="A0A1Z1MDY3"/>
<proteinExistence type="predicted"/>
<evidence type="ECO:0000313" key="5">
    <source>
        <dbReference type="EMBL" id="ARW64240.1"/>
    </source>
</evidence>
<keyword evidence="5" id="KW-0934">Plastid</keyword>
<dbReference type="InterPro" id="IPR014710">
    <property type="entry name" value="RmlC-like_jellyroll"/>
</dbReference>
<organism evidence="5">
    <name type="scientific">Chondria sp.</name>
    <name type="common">in: red algae</name>
    <dbReference type="NCBI Taxonomy" id="1982705"/>
    <lineage>
        <taxon>Eukaryota</taxon>
        <taxon>Rhodophyta</taxon>
        <taxon>Florideophyceae</taxon>
        <taxon>Rhodymeniophycidae</taxon>
        <taxon>Ceramiales</taxon>
        <taxon>Rhodomelaceae</taxon>
        <taxon>Chondrieae</taxon>
        <taxon>Chondria</taxon>
    </lineage>
</organism>
<evidence type="ECO:0000256" key="1">
    <source>
        <dbReference type="ARBA" id="ARBA00023015"/>
    </source>
</evidence>
<dbReference type="GO" id="GO:0006355">
    <property type="term" value="P:regulation of DNA-templated transcription"/>
    <property type="evidence" value="ECO:0007669"/>
    <property type="project" value="InterPro"/>
</dbReference>
<keyword evidence="2" id="KW-0238">DNA-binding</keyword>
<sequence length="211" mass="25116">MKWINSLTNYKSTYYIYKLNSNDSIIIFNRYYHQKKLIIILYGSLYIVKIFDNKRIIPITILAKDDVFNNTDNTNEFYYKLTALEKTYILNIELNNKEIYTQIDDKLLNNLFNSYLNTINTYQSINAVIKQKHLNRKIAHILLLLFLKFGIINNGQIHIPFKLSQKNLALIIGISEESISKTIKQIHDKWYIKSYKKQLIEIKDLFSFTLK</sequence>
<dbReference type="Gene3D" id="2.60.120.10">
    <property type="entry name" value="Jelly Rolls"/>
    <property type="match status" value="1"/>
</dbReference>
<dbReference type="SUPFAM" id="SSF51206">
    <property type="entry name" value="cAMP-binding domain-like"/>
    <property type="match status" value="1"/>
</dbReference>
<keyword evidence="5" id="KW-0150">Chloroplast</keyword>
<name>A0A1Z1MDY3_9FLOR</name>